<reference evidence="2" key="1">
    <citation type="submission" date="2021-11" db="EMBL/GenBank/DDBJ databases">
        <authorList>
            <person name="Herlambang A."/>
            <person name="Guo Y."/>
            <person name="Takashima Y."/>
            <person name="Nishizawa T."/>
        </authorList>
    </citation>
    <scope>NUCLEOTIDE SEQUENCE</scope>
    <source>
        <strain evidence="2">E1425</strain>
    </source>
</reference>
<evidence type="ECO:0000313" key="2">
    <source>
        <dbReference type="EMBL" id="GJJ73319.1"/>
    </source>
</evidence>
<accession>A0A9P3HAS0</accession>
<proteinExistence type="predicted"/>
<dbReference type="GO" id="GO:0032451">
    <property type="term" value="F:demethylase activity"/>
    <property type="evidence" value="ECO:0007669"/>
    <property type="project" value="TreeGrafter"/>
</dbReference>
<dbReference type="InterPro" id="IPR005123">
    <property type="entry name" value="Oxoglu/Fe-dep_dioxygenase_dom"/>
</dbReference>
<dbReference type="GO" id="GO:0070988">
    <property type="term" value="P:demethylation"/>
    <property type="evidence" value="ECO:0007669"/>
    <property type="project" value="InterPro"/>
</dbReference>
<dbReference type="InterPro" id="IPR044861">
    <property type="entry name" value="IPNS-like_FE2OG_OXY"/>
</dbReference>
<reference evidence="2" key="2">
    <citation type="journal article" date="2022" name="Microbiol. Resour. Announc.">
        <title>Whole-Genome Sequence of Entomortierella parvispora E1425, a Mucoromycotan Fungus Associated with Burkholderiaceae-Related Endosymbiotic Bacteria.</title>
        <authorList>
            <person name="Herlambang A."/>
            <person name="Guo Y."/>
            <person name="Takashima Y."/>
            <person name="Narisawa K."/>
            <person name="Ohta H."/>
            <person name="Nishizawa T."/>
        </authorList>
    </citation>
    <scope>NUCLEOTIDE SEQUENCE</scope>
    <source>
        <strain evidence="2">E1425</strain>
    </source>
</reference>
<dbReference type="InterPro" id="IPR032857">
    <property type="entry name" value="ALKBH4"/>
</dbReference>
<name>A0A9P3HAS0_9FUNG</name>
<dbReference type="Pfam" id="PF13532">
    <property type="entry name" value="2OG-FeII_Oxy_2"/>
    <property type="match status" value="1"/>
</dbReference>
<dbReference type="PROSITE" id="PS51471">
    <property type="entry name" value="FE2OG_OXY"/>
    <property type="match status" value="1"/>
</dbReference>
<dbReference type="InterPro" id="IPR037151">
    <property type="entry name" value="AlkB-like_sf"/>
</dbReference>
<sequence>MDAPTGLTVLEDFVSEAEEQALIQALDQQHWAGRGVEPNPEMKRRHQHYGSVFSYRLRQWVGEPEPLPALFDFVTERLLERGIYTSSPETIIVNEYDAGQGIMPHVDAPKLFGPTITALSLLSACIMTFQHVKDPSIVYPILLPRRSLVIMNGPSRYEFKHSISKDLVEYHGAEEIVRSRRPINQPTMSPLAIPKIDITPLLDSVSSLQDKQHVALTLLDAFTTYGVFYITSPSHPLFSSSETYRVLDATQRLFALDPAQKAAIPKIQPGGFTRGYVPIGGESGSTTKEVKEGFSYGYEWDAEVLKSKIENKDLNGLQGPNSWPEDHTLEGLDQGHKDAFKQTLQDFYLNVCQVAKGLLAGVSLALALPENELAQYCTTSETISFMRLFHYLPYVDQGNSAQIGSSAHTDWGFLTLILSPSKTVGLQLFHEKAWHDVPSLENTLVVNGGDYLSLLTGGKFISPLHRVVSNGQEERYSMCCFYYPDYKAKIPLLVKEEFKGQAASGSYSLLSDQRAKEDLENAEPKKGDSRTVAAKLLNGDINFGDFIVEKWQHVYRKGGAY</sequence>
<organism evidence="2 3">
    <name type="scientific">Entomortierella parvispora</name>
    <dbReference type="NCBI Taxonomy" id="205924"/>
    <lineage>
        <taxon>Eukaryota</taxon>
        <taxon>Fungi</taxon>
        <taxon>Fungi incertae sedis</taxon>
        <taxon>Mucoromycota</taxon>
        <taxon>Mortierellomycotina</taxon>
        <taxon>Mortierellomycetes</taxon>
        <taxon>Mortierellales</taxon>
        <taxon>Mortierellaceae</taxon>
        <taxon>Entomortierella</taxon>
    </lineage>
</organism>
<evidence type="ECO:0000313" key="3">
    <source>
        <dbReference type="Proteomes" id="UP000827284"/>
    </source>
</evidence>
<gene>
    <name evidence="2" type="ORF">EMPS_05677</name>
</gene>
<comment type="caution">
    <text evidence="2">The sequence shown here is derived from an EMBL/GenBank/DDBJ whole genome shotgun (WGS) entry which is preliminary data.</text>
</comment>
<dbReference type="InterPro" id="IPR026992">
    <property type="entry name" value="DIOX_N"/>
</dbReference>
<dbReference type="EMBL" id="BQFW01000008">
    <property type="protein sequence ID" value="GJJ73319.1"/>
    <property type="molecule type" value="Genomic_DNA"/>
</dbReference>
<dbReference type="Gene3D" id="2.60.120.590">
    <property type="entry name" value="Alpha-ketoglutarate-dependent dioxygenase AlkB-like"/>
    <property type="match status" value="1"/>
</dbReference>
<dbReference type="GO" id="GO:0016491">
    <property type="term" value="F:oxidoreductase activity"/>
    <property type="evidence" value="ECO:0007669"/>
    <property type="project" value="TreeGrafter"/>
</dbReference>
<dbReference type="PANTHER" id="PTHR12463:SF1">
    <property type="entry name" value="2-OXOGLUTARATE AND FE-DEPENDENT OXYGENASE FAMILY PROTEIN"/>
    <property type="match status" value="1"/>
</dbReference>
<evidence type="ECO:0000259" key="1">
    <source>
        <dbReference type="PROSITE" id="PS51471"/>
    </source>
</evidence>
<dbReference type="SUPFAM" id="SSF51197">
    <property type="entry name" value="Clavaminate synthase-like"/>
    <property type="match status" value="2"/>
</dbReference>
<dbReference type="InterPro" id="IPR027450">
    <property type="entry name" value="AlkB-like"/>
</dbReference>
<dbReference type="PANTHER" id="PTHR12463">
    <property type="entry name" value="OXYGENASE-RELATED"/>
    <property type="match status" value="1"/>
</dbReference>
<dbReference type="Gene3D" id="2.60.120.330">
    <property type="entry name" value="B-lactam Antibiotic, Isopenicillin N Synthase, Chain"/>
    <property type="match status" value="1"/>
</dbReference>
<protein>
    <recommendedName>
        <fullName evidence="1">Fe2OG dioxygenase domain-containing protein</fullName>
    </recommendedName>
</protein>
<dbReference type="Proteomes" id="UP000827284">
    <property type="component" value="Unassembled WGS sequence"/>
</dbReference>
<dbReference type="OrthoDB" id="627829at2759"/>
<dbReference type="Pfam" id="PF03171">
    <property type="entry name" value="2OG-FeII_Oxy"/>
    <property type="match status" value="1"/>
</dbReference>
<feature type="domain" description="Fe2OG dioxygenase" evidence="1">
    <location>
        <begin position="382"/>
        <end position="484"/>
    </location>
</feature>
<dbReference type="Pfam" id="PF14226">
    <property type="entry name" value="DIOX_N"/>
    <property type="match status" value="1"/>
</dbReference>
<dbReference type="AlphaFoldDB" id="A0A9P3HAS0"/>
<dbReference type="InterPro" id="IPR027443">
    <property type="entry name" value="IPNS-like_sf"/>
</dbReference>
<keyword evidence="3" id="KW-1185">Reference proteome</keyword>